<accession>A0A7X5R0M0</accession>
<reference evidence="1 2" key="1">
    <citation type="submission" date="2020-02" db="EMBL/GenBank/DDBJ databases">
        <title>Sequencing the genomes of 1000 actinobacteria strains.</title>
        <authorList>
            <person name="Klenk H.-P."/>
        </authorList>
    </citation>
    <scope>NUCLEOTIDE SEQUENCE [LARGE SCALE GENOMIC DNA]</scope>
    <source>
        <strain evidence="1 2">DSM 27960</strain>
    </source>
</reference>
<dbReference type="AlphaFoldDB" id="A0A7X5R0M0"/>
<dbReference type="RefSeq" id="WP_167148844.1">
    <property type="nucleotide sequence ID" value="NZ_JAAMOX010000001.1"/>
</dbReference>
<gene>
    <name evidence="1" type="ORF">FHX76_001190</name>
</gene>
<name>A0A7X5R0M0_9MICO</name>
<comment type="caution">
    <text evidence="1">The sequence shown here is derived from an EMBL/GenBank/DDBJ whole genome shotgun (WGS) entry which is preliminary data.</text>
</comment>
<dbReference type="Proteomes" id="UP000541033">
    <property type="component" value="Unassembled WGS sequence"/>
</dbReference>
<keyword evidence="2" id="KW-1185">Reference proteome</keyword>
<organism evidence="1 2">
    <name type="scientific">Lysinibacter cavernae</name>
    <dbReference type="NCBI Taxonomy" id="1640652"/>
    <lineage>
        <taxon>Bacteria</taxon>
        <taxon>Bacillati</taxon>
        <taxon>Actinomycetota</taxon>
        <taxon>Actinomycetes</taxon>
        <taxon>Micrococcales</taxon>
        <taxon>Microbacteriaceae</taxon>
        <taxon>Lysinibacter</taxon>
    </lineage>
</organism>
<protein>
    <submittedName>
        <fullName evidence="1">Uncharacterized protein</fullName>
    </submittedName>
</protein>
<evidence type="ECO:0000313" key="1">
    <source>
        <dbReference type="EMBL" id="NIH53322.1"/>
    </source>
</evidence>
<sequence>MSQQNWSATPDTTITKDTLDVSAGFHMHMALSRVVASTPSQWRDYVVTGFGADGTISVSTFWEGSSQRADQLTLWHHLDLRGLVEVGSPVSVHNTYHVLSVGGDRFNVRITDAAA</sequence>
<dbReference type="EMBL" id="JAAMOX010000001">
    <property type="protein sequence ID" value="NIH53322.1"/>
    <property type="molecule type" value="Genomic_DNA"/>
</dbReference>
<proteinExistence type="predicted"/>
<evidence type="ECO:0000313" key="2">
    <source>
        <dbReference type="Proteomes" id="UP000541033"/>
    </source>
</evidence>